<reference evidence="1 2" key="1">
    <citation type="submission" date="2018-08" db="EMBL/GenBank/DDBJ databases">
        <title>A genome reference for cultivated species of the human gut microbiota.</title>
        <authorList>
            <person name="Zou Y."/>
            <person name="Xue W."/>
            <person name="Luo G."/>
        </authorList>
    </citation>
    <scope>NUCLEOTIDE SEQUENCE [LARGE SCALE GENOMIC DNA]</scope>
    <source>
        <strain evidence="1 2">AF25-21</strain>
    </source>
</reference>
<evidence type="ECO:0000313" key="1">
    <source>
        <dbReference type="EMBL" id="RGR43310.1"/>
    </source>
</evidence>
<sequence>MAKFNEYPVKTTPKDADKFMLYSAEDAANKLIDYDKLADAVLNKLTSKTFGLDQGTMTLPAALNQLNSNRLKPFYKGMITNRLVTVPLVPGLYLVSTYRSGGYKISSLSIVNIQIQDGSFIETLVKGADYDNTIEMKYTDSNISFQYKIDLSGGCTIVIFKLA</sequence>
<name>A0A412EK41_9FIRM</name>
<protein>
    <submittedName>
        <fullName evidence="1">Uncharacterized protein</fullName>
    </submittedName>
</protein>
<evidence type="ECO:0000313" key="2">
    <source>
        <dbReference type="Proteomes" id="UP000285839"/>
    </source>
</evidence>
<proteinExistence type="predicted"/>
<comment type="caution">
    <text evidence="1">The sequence shown here is derived from an EMBL/GenBank/DDBJ whole genome shotgun (WGS) entry which is preliminary data.</text>
</comment>
<accession>A0A412EK41</accession>
<gene>
    <name evidence="1" type="ORF">DWY46_19640</name>
</gene>
<dbReference type="RefSeq" id="WP_118031861.1">
    <property type="nucleotide sequence ID" value="NZ_QRUH01000050.1"/>
</dbReference>
<dbReference type="AlphaFoldDB" id="A0A412EK41"/>
<organism evidence="1 2">
    <name type="scientific">Blautia obeum</name>
    <dbReference type="NCBI Taxonomy" id="40520"/>
    <lineage>
        <taxon>Bacteria</taxon>
        <taxon>Bacillati</taxon>
        <taxon>Bacillota</taxon>
        <taxon>Clostridia</taxon>
        <taxon>Lachnospirales</taxon>
        <taxon>Lachnospiraceae</taxon>
        <taxon>Blautia</taxon>
    </lineage>
</organism>
<dbReference type="EMBL" id="QRUH01000050">
    <property type="protein sequence ID" value="RGR43310.1"/>
    <property type="molecule type" value="Genomic_DNA"/>
</dbReference>
<dbReference type="Proteomes" id="UP000285839">
    <property type="component" value="Unassembled WGS sequence"/>
</dbReference>